<reference evidence="1 2" key="1">
    <citation type="journal article" date="2019" name="Genome Biol. Evol.">
        <title>Insights into the evolution of the New World diploid cottons (Gossypium, subgenus Houzingenia) based on genome sequencing.</title>
        <authorList>
            <person name="Grover C.E."/>
            <person name="Arick M.A. 2nd"/>
            <person name="Thrash A."/>
            <person name="Conover J.L."/>
            <person name="Sanders W.S."/>
            <person name="Peterson D.G."/>
            <person name="Frelichowski J.E."/>
            <person name="Scheffler J.A."/>
            <person name="Scheffler B.E."/>
            <person name="Wendel J.F."/>
        </authorList>
    </citation>
    <scope>NUCLEOTIDE SEQUENCE [LARGE SCALE GENOMIC DNA]</scope>
    <source>
        <strain evidence="1">185</strain>
        <tissue evidence="1">Leaf</tissue>
    </source>
</reference>
<organism evidence="1 2">
    <name type="scientific">Gossypium aridum</name>
    <name type="common">American cotton</name>
    <name type="synonym">Erioxylum aridum</name>
    <dbReference type="NCBI Taxonomy" id="34290"/>
    <lineage>
        <taxon>Eukaryota</taxon>
        <taxon>Viridiplantae</taxon>
        <taxon>Streptophyta</taxon>
        <taxon>Embryophyta</taxon>
        <taxon>Tracheophyta</taxon>
        <taxon>Spermatophyta</taxon>
        <taxon>Magnoliopsida</taxon>
        <taxon>eudicotyledons</taxon>
        <taxon>Gunneridae</taxon>
        <taxon>Pentapetalae</taxon>
        <taxon>rosids</taxon>
        <taxon>malvids</taxon>
        <taxon>Malvales</taxon>
        <taxon>Malvaceae</taxon>
        <taxon>Malvoideae</taxon>
        <taxon>Gossypium</taxon>
    </lineage>
</organism>
<proteinExistence type="predicted"/>
<feature type="non-terminal residue" evidence="1">
    <location>
        <position position="54"/>
    </location>
</feature>
<evidence type="ECO:0000313" key="1">
    <source>
        <dbReference type="EMBL" id="MBA0688358.1"/>
    </source>
</evidence>
<evidence type="ECO:0000313" key="2">
    <source>
        <dbReference type="Proteomes" id="UP000593577"/>
    </source>
</evidence>
<name>A0A7J8XM32_GOSAI</name>
<feature type="non-terminal residue" evidence="1">
    <location>
        <position position="1"/>
    </location>
</feature>
<dbReference type="EMBL" id="JABFAA010000008">
    <property type="protein sequence ID" value="MBA0688358.1"/>
    <property type="molecule type" value="Genomic_DNA"/>
</dbReference>
<dbReference type="AlphaFoldDB" id="A0A7J8XM32"/>
<keyword evidence="2" id="KW-1185">Reference proteome</keyword>
<dbReference type="Proteomes" id="UP000593577">
    <property type="component" value="Unassembled WGS sequence"/>
</dbReference>
<comment type="caution">
    <text evidence="1">The sequence shown here is derived from an EMBL/GenBank/DDBJ whole genome shotgun (WGS) entry which is preliminary data.</text>
</comment>
<gene>
    <name evidence="1" type="ORF">Goari_006154</name>
</gene>
<protein>
    <submittedName>
        <fullName evidence="1">Uncharacterized protein</fullName>
    </submittedName>
</protein>
<accession>A0A7J8XM32</accession>
<sequence>SRFILFVVALDWVAERLRDDIVPGISCLVIASLLMVTEIGGLENCVVAIALVIG</sequence>